<comment type="caution">
    <text evidence="2">The sequence shown here is derived from an EMBL/GenBank/DDBJ whole genome shotgun (WGS) entry which is preliminary data.</text>
</comment>
<dbReference type="CDD" id="cd06588">
    <property type="entry name" value="PhnB_like"/>
    <property type="match status" value="1"/>
</dbReference>
<proteinExistence type="predicted"/>
<feature type="domain" description="Glyoxalase/fosfomycin resistance/dioxygenase" evidence="1">
    <location>
        <begin position="16"/>
        <end position="143"/>
    </location>
</feature>
<dbReference type="InterPro" id="IPR029068">
    <property type="entry name" value="Glyas_Bleomycin-R_OHBP_Dase"/>
</dbReference>
<dbReference type="Pfam" id="PF00903">
    <property type="entry name" value="Glyoxalase"/>
    <property type="match status" value="1"/>
</dbReference>
<keyword evidence="3" id="KW-1185">Reference proteome</keyword>
<name>A0ABT8K7P8_9MICO</name>
<protein>
    <submittedName>
        <fullName evidence="2">VOC family protein</fullName>
    </submittedName>
</protein>
<evidence type="ECO:0000259" key="1">
    <source>
        <dbReference type="Pfam" id="PF00903"/>
    </source>
</evidence>
<dbReference type="EMBL" id="JAROCF010000001">
    <property type="protein sequence ID" value="MDN4613461.1"/>
    <property type="molecule type" value="Genomic_DNA"/>
</dbReference>
<dbReference type="SUPFAM" id="SSF54593">
    <property type="entry name" value="Glyoxalase/Bleomycin resistance protein/Dihydroxybiphenyl dioxygenase"/>
    <property type="match status" value="1"/>
</dbReference>
<gene>
    <name evidence="2" type="ORF">P5G50_03245</name>
</gene>
<dbReference type="RefSeq" id="WP_301211675.1">
    <property type="nucleotide sequence ID" value="NZ_JAROCF010000001.1"/>
</dbReference>
<dbReference type="InterPro" id="IPR004360">
    <property type="entry name" value="Glyas_Fos-R_dOase_dom"/>
</dbReference>
<dbReference type="PANTHER" id="PTHR33990:SF1">
    <property type="entry name" value="PROTEIN YJDN"/>
    <property type="match status" value="1"/>
</dbReference>
<evidence type="ECO:0000313" key="3">
    <source>
        <dbReference type="Proteomes" id="UP001174208"/>
    </source>
</evidence>
<dbReference type="Proteomes" id="UP001174208">
    <property type="component" value="Unassembled WGS sequence"/>
</dbReference>
<sequence length="156" mass="16464">MSAIPVPHLNFHGVAREALEFYAEAFHGRAMVRTYADVGMPADAPGADRVVFGQVVGQDGFTVMAYDIPGATGPVITGFTTRENGVTITDQPFFLSLSAADLGDAQGWWEALAEGATVIEPLAASPWSAGFGMLADRFGVTWVINVMEVEAEPASA</sequence>
<organism evidence="2 3">
    <name type="scientific">Leifsonia williamsii</name>
    <dbReference type="NCBI Taxonomy" id="3035919"/>
    <lineage>
        <taxon>Bacteria</taxon>
        <taxon>Bacillati</taxon>
        <taxon>Actinomycetota</taxon>
        <taxon>Actinomycetes</taxon>
        <taxon>Micrococcales</taxon>
        <taxon>Microbacteriaceae</taxon>
        <taxon>Leifsonia</taxon>
    </lineage>
</organism>
<dbReference type="PANTHER" id="PTHR33990">
    <property type="entry name" value="PROTEIN YJDN-RELATED"/>
    <property type="match status" value="1"/>
</dbReference>
<evidence type="ECO:0000313" key="2">
    <source>
        <dbReference type="EMBL" id="MDN4613461.1"/>
    </source>
</evidence>
<accession>A0ABT8K7P8</accession>
<dbReference type="InterPro" id="IPR028973">
    <property type="entry name" value="PhnB-like"/>
</dbReference>
<dbReference type="Gene3D" id="3.10.180.10">
    <property type="entry name" value="2,3-Dihydroxybiphenyl 1,2-Dioxygenase, domain 1"/>
    <property type="match status" value="1"/>
</dbReference>
<reference evidence="2" key="1">
    <citation type="submission" date="2023-06" db="EMBL/GenBank/DDBJ databases">
        <title>MT1 and MT2 Draft Genomes of Novel Species.</title>
        <authorList>
            <person name="Venkateswaran K."/>
        </authorList>
    </citation>
    <scope>NUCLEOTIDE SEQUENCE</scope>
    <source>
        <strain evidence="2">F6_8S_P_1B</strain>
    </source>
</reference>